<evidence type="ECO:0000256" key="2">
    <source>
        <dbReference type="ARBA" id="ARBA00004651"/>
    </source>
</evidence>
<keyword evidence="9" id="KW-0067">ATP-binding</keyword>
<dbReference type="RefSeq" id="WP_066129790.1">
    <property type="nucleotide sequence ID" value="NZ_KQ959872.1"/>
</dbReference>
<dbReference type="EMBL" id="LSDB01000019">
    <property type="protein sequence ID" value="KXB58225.1"/>
    <property type="molecule type" value="Genomic_DNA"/>
</dbReference>
<dbReference type="SMART" id="SM00387">
    <property type="entry name" value="HATPase_c"/>
    <property type="match status" value="1"/>
</dbReference>
<keyword evidence="4" id="KW-1003">Cell membrane</keyword>
<keyword evidence="12 14" id="KW-0472">Membrane</keyword>
<dbReference type="InterPro" id="IPR005467">
    <property type="entry name" value="His_kinase_dom"/>
</dbReference>
<evidence type="ECO:0000256" key="13">
    <source>
        <dbReference type="SAM" id="Coils"/>
    </source>
</evidence>
<feature type="transmembrane region" description="Helical" evidence="14">
    <location>
        <begin position="38"/>
        <end position="59"/>
    </location>
</feature>
<evidence type="ECO:0000256" key="12">
    <source>
        <dbReference type="ARBA" id="ARBA00023136"/>
    </source>
</evidence>
<evidence type="ECO:0000256" key="3">
    <source>
        <dbReference type="ARBA" id="ARBA00012438"/>
    </source>
</evidence>
<dbReference type="PANTHER" id="PTHR45453:SF2">
    <property type="entry name" value="HISTIDINE KINASE"/>
    <property type="match status" value="1"/>
</dbReference>
<dbReference type="PANTHER" id="PTHR45453">
    <property type="entry name" value="PHOSPHATE REGULON SENSOR PROTEIN PHOR"/>
    <property type="match status" value="1"/>
</dbReference>
<keyword evidence="5" id="KW-0808">Transferase</keyword>
<dbReference type="Proteomes" id="UP000070467">
    <property type="component" value="Unassembled WGS sequence"/>
</dbReference>
<comment type="caution">
    <text evidence="16">The sequence shown here is derived from an EMBL/GenBank/DDBJ whole genome shotgun (WGS) entry which is preliminary data.</text>
</comment>
<dbReference type="SUPFAM" id="SSF55874">
    <property type="entry name" value="ATPase domain of HSP90 chaperone/DNA topoisomerase II/histidine kinase"/>
    <property type="match status" value="1"/>
</dbReference>
<evidence type="ECO:0000256" key="6">
    <source>
        <dbReference type="ARBA" id="ARBA00022692"/>
    </source>
</evidence>
<evidence type="ECO:0000256" key="9">
    <source>
        <dbReference type="ARBA" id="ARBA00022840"/>
    </source>
</evidence>
<evidence type="ECO:0000313" key="17">
    <source>
        <dbReference type="Proteomes" id="UP000070467"/>
    </source>
</evidence>
<proteinExistence type="predicted"/>
<evidence type="ECO:0000259" key="15">
    <source>
        <dbReference type="PROSITE" id="PS50109"/>
    </source>
</evidence>
<dbReference type="InterPro" id="IPR036890">
    <property type="entry name" value="HATPase_C_sf"/>
</dbReference>
<keyword evidence="11" id="KW-0902">Two-component regulatory system</keyword>
<name>A0ABR5TMA7_9BACL</name>
<dbReference type="GO" id="GO:0016301">
    <property type="term" value="F:kinase activity"/>
    <property type="evidence" value="ECO:0007669"/>
    <property type="project" value="UniProtKB-KW"/>
</dbReference>
<keyword evidence="17" id="KW-1185">Reference proteome</keyword>
<comment type="subcellular location">
    <subcellularLocation>
        <location evidence="2">Cell membrane</location>
        <topology evidence="2">Multi-pass membrane protein</topology>
    </subcellularLocation>
</comment>
<keyword evidence="13" id="KW-0175">Coiled coil</keyword>
<keyword evidence="6 14" id="KW-0812">Transmembrane</keyword>
<dbReference type="EC" id="2.7.13.3" evidence="3"/>
<evidence type="ECO:0000256" key="7">
    <source>
        <dbReference type="ARBA" id="ARBA00022741"/>
    </source>
</evidence>
<keyword evidence="7" id="KW-0547">Nucleotide-binding</keyword>
<evidence type="ECO:0000313" key="16">
    <source>
        <dbReference type="EMBL" id="KXB58225.1"/>
    </source>
</evidence>
<keyword evidence="8 16" id="KW-0418">Kinase</keyword>
<evidence type="ECO:0000256" key="11">
    <source>
        <dbReference type="ARBA" id="ARBA00023012"/>
    </source>
</evidence>
<dbReference type="InterPro" id="IPR003594">
    <property type="entry name" value="HATPase_dom"/>
</dbReference>
<dbReference type="InterPro" id="IPR050351">
    <property type="entry name" value="BphY/WalK/GraS-like"/>
</dbReference>
<gene>
    <name evidence="16" type="ORF">HMPREF1871_00561</name>
</gene>
<evidence type="ECO:0000256" key="8">
    <source>
        <dbReference type="ARBA" id="ARBA00022777"/>
    </source>
</evidence>
<accession>A0ABR5TMA7</accession>
<reference evidence="16 17" key="1">
    <citation type="submission" date="2016-01" db="EMBL/GenBank/DDBJ databases">
        <authorList>
            <person name="Mitreva M."/>
            <person name="Pepin K.H."/>
            <person name="Mihindukulasuriya K.A."/>
            <person name="Fulton R."/>
            <person name="Fronick C."/>
            <person name="O'Laughlin M."/>
            <person name="Miner T."/>
            <person name="Herter B."/>
            <person name="Rosa B.A."/>
            <person name="Cordes M."/>
            <person name="Tomlinson C."/>
            <person name="Wollam A."/>
            <person name="Palsikar V.B."/>
            <person name="Mardis E.R."/>
            <person name="Wilson R.K."/>
        </authorList>
    </citation>
    <scope>NUCLEOTIDE SEQUENCE [LARGE SCALE GENOMIC DNA]</scope>
    <source>
        <strain evidence="16 17">KA00071</strain>
    </source>
</reference>
<keyword evidence="10 14" id="KW-1133">Transmembrane helix</keyword>
<dbReference type="Gene3D" id="3.30.565.10">
    <property type="entry name" value="Histidine kinase-like ATPase, C-terminal domain"/>
    <property type="match status" value="1"/>
</dbReference>
<evidence type="ECO:0000256" key="4">
    <source>
        <dbReference type="ARBA" id="ARBA00022475"/>
    </source>
</evidence>
<evidence type="ECO:0000256" key="14">
    <source>
        <dbReference type="SAM" id="Phobius"/>
    </source>
</evidence>
<dbReference type="PROSITE" id="PS50109">
    <property type="entry name" value="HIS_KIN"/>
    <property type="match status" value="1"/>
</dbReference>
<evidence type="ECO:0000256" key="10">
    <source>
        <dbReference type="ARBA" id="ARBA00022989"/>
    </source>
</evidence>
<sequence>MGKIINFLKEEKKVISSFLLNFFIFFIIFFLANLEKKYFFLGIKILTFLLIIYLLINYFKYNKILSIKEQNARLIRENNQLNEQIDEERKDIQEYFLLWVHQIKTPITVLNLLIRKEKLDSKKIKEQIFYIEQYTNMAISYIKLRDRNSDMDISVVKLDDIIKKLLKKYSTIFIEKRITLNYNSIENEIISDSKWLFILIEQILSNSLKYTKKGSITIKYNEKENALLIIDTGIGIKEEDMKKIFDLGYSGFNGRVNEKSSGLGLYLVKKISKILDIEVKAKSTLNKGSTFYIYFNSKLTKM</sequence>
<evidence type="ECO:0000256" key="1">
    <source>
        <dbReference type="ARBA" id="ARBA00000085"/>
    </source>
</evidence>
<feature type="transmembrane region" description="Helical" evidence="14">
    <location>
        <begin position="14"/>
        <end position="32"/>
    </location>
</feature>
<dbReference type="Pfam" id="PF02518">
    <property type="entry name" value="HATPase_c"/>
    <property type="match status" value="1"/>
</dbReference>
<organism evidence="16 17">
    <name type="scientific">Gemelliphila asaccharolytica</name>
    <dbReference type="NCBI Taxonomy" id="502393"/>
    <lineage>
        <taxon>Bacteria</taxon>
        <taxon>Bacillati</taxon>
        <taxon>Bacillota</taxon>
        <taxon>Bacilli</taxon>
        <taxon>Bacillales</taxon>
        <taxon>Gemellaceae</taxon>
        <taxon>Gemelliphila</taxon>
    </lineage>
</organism>
<protein>
    <recommendedName>
        <fullName evidence="3">histidine kinase</fullName>
        <ecNumber evidence="3">2.7.13.3</ecNumber>
    </recommendedName>
</protein>
<feature type="coiled-coil region" evidence="13">
    <location>
        <begin position="64"/>
        <end position="98"/>
    </location>
</feature>
<comment type="catalytic activity">
    <reaction evidence="1">
        <text>ATP + protein L-histidine = ADP + protein N-phospho-L-histidine.</text>
        <dbReference type="EC" id="2.7.13.3"/>
    </reaction>
</comment>
<evidence type="ECO:0000256" key="5">
    <source>
        <dbReference type="ARBA" id="ARBA00022679"/>
    </source>
</evidence>
<feature type="domain" description="Histidine kinase" evidence="15">
    <location>
        <begin position="98"/>
        <end position="299"/>
    </location>
</feature>